<gene>
    <name evidence="9" type="primary">hisF</name>
    <name evidence="11" type="ORF">B0H50_10711</name>
</gene>
<feature type="active site" evidence="9">
    <location>
        <position position="130"/>
    </location>
</feature>
<evidence type="ECO:0000256" key="4">
    <source>
        <dbReference type="ARBA" id="ARBA00022605"/>
    </source>
</evidence>
<dbReference type="InterPro" id="IPR050064">
    <property type="entry name" value="IGPS_HisA/HisF"/>
</dbReference>
<dbReference type="NCBIfam" id="TIGR00735">
    <property type="entry name" value="hisF"/>
    <property type="match status" value="1"/>
</dbReference>
<dbReference type="InterPro" id="IPR006062">
    <property type="entry name" value="His_biosynth"/>
</dbReference>
<evidence type="ECO:0000256" key="7">
    <source>
        <dbReference type="ARBA" id="ARBA00025475"/>
    </source>
</evidence>
<sequence>MLTKRLIICLDVRNRKVTKGVKFKGNIDIGDPVELGAKYSADGVDELVFYDITASAENRPCDFEMVKEIAKNVFIPFSVGGGIRNLEDMHQVLLAGAEKVSVNSLAVLHPEIISEGAKAFGNQCVVLGMDAKRVGVSEKIPSGYEIYIKGGRAATGLDAVEWAKKAESLGAGEICLNAMDTDGVRDGYELEITDKVAKAVGIPVIASGGAGKPEHIADLFCKTAADAALVASMVHFGTYTVPQIKNEMQKAGIPVRKISKVNL</sequence>
<dbReference type="EC" id="4.3.2.10" evidence="9"/>
<dbReference type="HAMAP" id="MF_01013">
    <property type="entry name" value="HisF"/>
    <property type="match status" value="1"/>
</dbReference>
<organism evidence="11 12">
    <name type="scientific">Hallerella porci</name>
    <dbReference type="NCBI Taxonomy" id="1945871"/>
    <lineage>
        <taxon>Bacteria</taxon>
        <taxon>Pseudomonadati</taxon>
        <taxon>Fibrobacterota</taxon>
        <taxon>Fibrobacteria</taxon>
        <taxon>Fibrobacterales</taxon>
        <taxon>Fibrobacteraceae</taxon>
        <taxon>Hallerella</taxon>
    </lineage>
</organism>
<keyword evidence="6 9" id="KW-0456">Lyase</keyword>
<dbReference type="Gene3D" id="3.20.20.70">
    <property type="entry name" value="Aldolase class I"/>
    <property type="match status" value="1"/>
</dbReference>
<evidence type="ECO:0000256" key="6">
    <source>
        <dbReference type="ARBA" id="ARBA00023239"/>
    </source>
</evidence>
<keyword evidence="5 9" id="KW-0368">Histidine biosynthesis</keyword>
<comment type="catalytic activity">
    <reaction evidence="8 9">
        <text>5-[(5-phospho-1-deoxy-D-ribulos-1-ylimino)methylamino]-1-(5-phospho-beta-D-ribosyl)imidazole-4-carboxamide + L-glutamine = D-erythro-1-(imidazol-4-yl)glycerol 3-phosphate + 5-amino-1-(5-phospho-beta-D-ribosyl)imidazole-4-carboxamide + L-glutamate + H(+)</text>
        <dbReference type="Rhea" id="RHEA:24793"/>
        <dbReference type="ChEBI" id="CHEBI:15378"/>
        <dbReference type="ChEBI" id="CHEBI:29985"/>
        <dbReference type="ChEBI" id="CHEBI:58278"/>
        <dbReference type="ChEBI" id="CHEBI:58359"/>
        <dbReference type="ChEBI" id="CHEBI:58475"/>
        <dbReference type="ChEBI" id="CHEBI:58525"/>
        <dbReference type="EC" id="4.3.2.10"/>
    </reaction>
</comment>
<dbReference type="Pfam" id="PF00977">
    <property type="entry name" value="His_biosynth"/>
    <property type="match status" value="1"/>
</dbReference>
<dbReference type="EMBL" id="QGHD01000007">
    <property type="protein sequence ID" value="PWL03254.1"/>
    <property type="molecule type" value="Genomic_DNA"/>
</dbReference>
<proteinExistence type="inferred from homology"/>
<comment type="caution">
    <text evidence="11">The sequence shown here is derived from an EMBL/GenBank/DDBJ whole genome shotgun (WGS) entry which is preliminary data.</text>
</comment>
<comment type="subunit">
    <text evidence="3 9">Heterodimer of HisH and HisF.</text>
</comment>
<protein>
    <recommendedName>
        <fullName evidence="9">Imidazole glycerol phosphate synthase subunit HisF</fullName>
        <ecNumber evidence="9">4.3.2.10</ecNumber>
    </recommendedName>
    <alternativeName>
        <fullName evidence="9">IGP synthase cyclase subunit</fullName>
    </alternativeName>
    <alternativeName>
        <fullName evidence="9">IGP synthase subunit HisF</fullName>
    </alternativeName>
    <alternativeName>
        <fullName evidence="9">ImGP synthase subunit HisF</fullName>
        <shortName evidence="9">IGPS subunit HisF</shortName>
    </alternativeName>
</protein>
<evidence type="ECO:0000313" key="11">
    <source>
        <dbReference type="EMBL" id="PWL03254.1"/>
    </source>
</evidence>
<dbReference type="SUPFAM" id="SSF51366">
    <property type="entry name" value="Ribulose-phoshate binding barrel"/>
    <property type="match status" value="1"/>
</dbReference>
<accession>A0ABX5LMX1</accession>
<comment type="subcellular location">
    <subcellularLocation>
        <location evidence="9">Cytoplasm</location>
    </subcellularLocation>
</comment>
<comment type="similarity">
    <text evidence="2 9 10">Belongs to the HisA/HisF family.</text>
</comment>
<dbReference type="InterPro" id="IPR004651">
    <property type="entry name" value="HisF"/>
</dbReference>
<dbReference type="Proteomes" id="UP000245523">
    <property type="component" value="Unassembled WGS sequence"/>
</dbReference>
<name>A0ABX5LMX1_9BACT</name>
<evidence type="ECO:0000256" key="2">
    <source>
        <dbReference type="ARBA" id="ARBA00009667"/>
    </source>
</evidence>
<dbReference type="CDD" id="cd04731">
    <property type="entry name" value="HisF"/>
    <property type="match status" value="1"/>
</dbReference>
<evidence type="ECO:0000313" key="12">
    <source>
        <dbReference type="Proteomes" id="UP000245523"/>
    </source>
</evidence>
<dbReference type="InterPro" id="IPR013785">
    <property type="entry name" value="Aldolase_TIM"/>
</dbReference>
<feature type="active site" evidence="9">
    <location>
        <position position="11"/>
    </location>
</feature>
<evidence type="ECO:0000256" key="5">
    <source>
        <dbReference type="ARBA" id="ARBA00023102"/>
    </source>
</evidence>
<keyword evidence="12" id="KW-1185">Reference proteome</keyword>
<evidence type="ECO:0000256" key="3">
    <source>
        <dbReference type="ARBA" id="ARBA00011152"/>
    </source>
</evidence>
<dbReference type="RefSeq" id="WP_109587343.1">
    <property type="nucleotide sequence ID" value="NZ_JAXEIU010000002.1"/>
</dbReference>
<evidence type="ECO:0000256" key="10">
    <source>
        <dbReference type="RuleBase" id="RU003657"/>
    </source>
</evidence>
<dbReference type="PANTHER" id="PTHR21235">
    <property type="entry name" value="IMIDAZOLE GLYCEROL PHOSPHATE SYNTHASE SUBUNIT HISF/H IGP SYNTHASE SUBUNIT HISF/H"/>
    <property type="match status" value="1"/>
</dbReference>
<reference evidence="11 12" key="1">
    <citation type="submission" date="2018-05" db="EMBL/GenBank/DDBJ databases">
        <title>Animal gut microbial communities from fecal samples from Wisconsin, USA.</title>
        <authorList>
            <person name="Neumann A."/>
        </authorList>
    </citation>
    <scope>NUCLEOTIDE SEQUENCE [LARGE SCALE GENOMIC DNA]</scope>
    <source>
        <strain evidence="11 12">UWS4</strain>
    </source>
</reference>
<comment type="pathway">
    <text evidence="1 9">Amino-acid biosynthesis; L-histidine biosynthesis; L-histidine from 5-phospho-alpha-D-ribose 1-diphosphate: step 5/9.</text>
</comment>
<keyword evidence="9" id="KW-0963">Cytoplasm</keyword>
<dbReference type="InterPro" id="IPR011060">
    <property type="entry name" value="RibuloseP-bd_barrel"/>
</dbReference>
<keyword evidence="4 9" id="KW-0028">Amino-acid biosynthesis</keyword>
<evidence type="ECO:0000256" key="9">
    <source>
        <dbReference type="HAMAP-Rule" id="MF_01013"/>
    </source>
</evidence>
<comment type="function">
    <text evidence="7 9">IGPS catalyzes the conversion of PRFAR and glutamine to IGP, AICAR and glutamate. The HisF subunit catalyzes the cyclization activity that produces IGP and AICAR from PRFAR using the ammonia provided by the HisH subunit.</text>
</comment>
<evidence type="ECO:0000256" key="8">
    <source>
        <dbReference type="ARBA" id="ARBA00047838"/>
    </source>
</evidence>
<evidence type="ECO:0000256" key="1">
    <source>
        <dbReference type="ARBA" id="ARBA00005091"/>
    </source>
</evidence>
<dbReference type="PANTHER" id="PTHR21235:SF2">
    <property type="entry name" value="IMIDAZOLE GLYCEROL PHOSPHATE SYNTHASE HISHF"/>
    <property type="match status" value="1"/>
</dbReference>